<dbReference type="GO" id="GO:0016020">
    <property type="term" value="C:membrane"/>
    <property type="evidence" value="ECO:0007669"/>
    <property type="project" value="UniProtKB-SubCell"/>
</dbReference>
<sequence>MAKLKRDERACPYCAEPIKAAAIRCRHCRSDVEPVAVDPPEAADTGARTPRWRARPRGAADPVDPPEAPDPVEVPDPVDDHDDHEAAPARTRGRDLSALLRARLTTVLAVLVLLAGAGVGALWWSAENGAVAAGQGDALVGEQARTEVLVAAADLAQRTLSYDYRTFDNDIEVARARMTPEFREEYENTMQQVRANTEANQIVLQAAAVASAIIDATPDRARTLVFVNQTTTAGEGETANQQLTRSTLVITLEMDDGEWVVSELESLG</sequence>
<keyword evidence="4" id="KW-1133">Transmembrane helix</keyword>
<feature type="compositionally biased region" description="Pro residues" evidence="3">
    <location>
        <begin position="63"/>
        <end position="74"/>
    </location>
</feature>
<evidence type="ECO:0000256" key="3">
    <source>
        <dbReference type="SAM" id="MobiDB-lite"/>
    </source>
</evidence>
<comment type="subcellular location">
    <subcellularLocation>
        <location evidence="1">Membrane</location>
    </subcellularLocation>
</comment>
<dbReference type="Proteomes" id="UP000003111">
    <property type="component" value="Unassembled WGS sequence"/>
</dbReference>
<feature type="transmembrane region" description="Helical" evidence="4">
    <location>
        <begin position="104"/>
        <end position="124"/>
    </location>
</feature>
<reference evidence="5" key="1">
    <citation type="submission" date="2010-08" db="EMBL/GenBank/DDBJ databases">
        <authorList>
            <person name="Muzny D."/>
            <person name="Qin X."/>
            <person name="Buhay C."/>
            <person name="Dugan-Rocha S."/>
            <person name="Ding Y."/>
            <person name="Chen G."/>
            <person name="Hawes A."/>
            <person name="Holder M."/>
            <person name="Jhangiani S."/>
            <person name="Johnson A."/>
            <person name="Khan Z."/>
            <person name="Li Z."/>
            <person name="Liu W."/>
            <person name="Liu X."/>
            <person name="Perez L."/>
            <person name="Shen H."/>
            <person name="Wang Q."/>
            <person name="Watt J."/>
            <person name="Xi L."/>
            <person name="Xin Y."/>
            <person name="Zhou J."/>
            <person name="Deng J."/>
            <person name="Jiang H."/>
            <person name="Liu Y."/>
            <person name="Qu J."/>
            <person name="Song X.-Z."/>
            <person name="Zhang L."/>
            <person name="Villasana D."/>
            <person name="Johnson A."/>
            <person name="Liu J."/>
            <person name="Liyanage D."/>
            <person name="Lorensuhewa L."/>
            <person name="Robinson T."/>
            <person name="Song A."/>
            <person name="Song B.-B."/>
            <person name="Dinh H."/>
            <person name="Thornton R."/>
            <person name="Coyle M."/>
            <person name="Francisco L."/>
            <person name="Jackson L."/>
            <person name="Javaid M."/>
            <person name="Korchina V."/>
            <person name="Kovar C."/>
            <person name="Mata R."/>
            <person name="Mathew T."/>
            <person name="Ngo R."/>
            <person name="Nguyen L."/>
            <person name="Nguyen N."/>
            <person name="Okwuonu G."/>
            <person name="Ongeri F."/>
            <person name="Pham C."/>
            <person name="Simmons D."/>
            <person name="Wilczek-Boney K."/>
            <person name="Hale W."/>
            <person name="Jakkamsetti A."/>
            <person name="Pham P."/>
            <person name="Ruth R."/>
            <person name="San Lucas F."/>
            <person name="Warren J."/>
            <person name="Zhang J."/>
            <person name="Zhao Z."/>
            <person name="Zhou C."/>
            <person name="Zhu D."/>
            <person name="Lee S."/>
            <person name="Bess C."/>
            <person name="Blankenburg K."/>
            <person name="Forbes L."/>
            <person name="Fu Q."/>
            <person name="Gubbala S."/>
            <person name="Hirani K."/>
            <person name="Jayaseelan J.C."/>
            <person name="Lara F."/>
            <person name="Munidasa M."/>
            <person name="Palculict T."/>
            <person name="Patil S."/>
            <person name="Pu L.-L."/>
            <person name="Saada N."/>
            <person name="Tang L."/>
            <person name="Weissenberger G."/>
            <person name="Zhu Y."/>
            <person name="Hemphill L."/>
            <person name="Shang Y."/>
            <person name="Youmans B."/>
            <person name="Ayvaz T."/>
            <person name="Ross M."/>
            <person name="Santibanez J."/>
            <person name="Aqrawi P."/>
            <person name="Gross S."/>
            <person name="Joshi V."/>
            <person name="Fowler G."/>
            <person name="Nazareth L."/>
            <person name="Reid J."/>
            <person name="Worley K."/>
            <person name="Petrosino J."/>
            <person name="Highlander S."/>
            <person name="Gibbs R."/>
        </authorList>
    </citation>
    <scope>NUCLEOTIDE SEQUENCE [LARGE SCALE GENOMIC DNA]</scope>
    <source>
        <strain evidence="5">DSM 15272</strain>
    </source>
</reference>
<proteinExistence type="predicted"/>
<keyword evidence="2 4" id="KW-0472">Membrane</keyword>
<keyword evidence="4" id="KW-0812">Transmembrane</keyword>
<name>E2SEJ3_9ACTN</name>
<feature type="region of interest" description="Disordered" evidence="3">
    <location>
        <begin position="34"/>
        <end position="90"/>
    </location>
</feature>
<keyword evidence="6" id="KW-1185">Reference proteome</keyword>
<dbReference type="eggNOG" id="COG0443">
    <property type="taxonomic scope" value="Bacteria"/>
</dbReference>
<dbReference type="RefSeq" id="WP_007078680.1">
    <property type="nucleotide sequence ID" value="NZ_CM001024.1"/>
</dbReference>
<evidence type="ECO:0008006" key="7">
    <source>
        <dbReference type="Google" id="ProtNLM"/>
    </source>
</evidence>
<dbReference type="EMBL" id="ACLF03000008">
    <property type="protein sequence ID" value="EFQ82290.1"/>
    <property type="molecule type" value="Genomic_DNA"/>
</dbReference>
<evidence type="ECO:0000313" key="5">
    <source>
        <dbReference type="EMBL" id="EFQ82290.1"/>
    </source>
</evidence>
<dbReference type="PANTHER" id="PTHR37042">
    <property type="entry name" value="OUTER MEMBRANE PROTEIN RV1973"/>
    <property type="match status" value="1"/>
</dbReference>
<comment type="caution">
    <text evidence="5">The sequence shown here is derived from an EMBL/GenBank/DDBJ whole genome shotgun (WGS) entry which is preliminary data.</text>
</comment>
<feature type="compositionally biased region" description="Basic and acidic residues" evidence="3">
    <location>
        <begin position="81"/>
        <end position="90"/>
    </location>
</feature>
<dbReference type="HOGENOM" id="CLU_1036797_0_0_11"/>
<gene>
    <name evidence="5" type="ORF">HMPREF0063_12452</name>
</gene>
<accession>E2SEJ3</accession>
<dbReference type="PANTHER" id="PTHR37042:SF4">
    <property type="entry name" value="OUTER MEMBRANE PROTEIN RV1973"/>
    <property type="match status" value="1"/>
</dbReference>
<protein>
    <recommendedName>
        <fullName evidence="7">Mce-associated membrane protein</fullName>
    </recommendedName>
</protein>
<evidence type="ECO:0000256" key="4">
    <source>
        <dbReference type="SAM" id="Phobius"/>
    </source>
</evidence>
<evidence type="ECO:0000256" key="2">
    <source>
        <dbReference type="ARBA" id="ARBA00023136"/>
    </source>
</evidence>
<dbReference type="OrthoDB" id="3828517at2"/>
<dbReference type="AlphaFoldDB" id="E2SEJ3"/>
<organism evidence="5 6">
    <name type="scientific">Aeromicrobium marinum DSM 15272</name>
    <dbReference type="NCBI Taxonomy" id="585531"/>
    <lineage>
        <taxon>Bacteria</taxon>
        <taxon>Bacillati</taxon>
        <taxon>Actinomycetota</taxon>
        <taxon>Actinomycetes</taxon>
        <taxon>Propionibacteriales</taxon>
        <taxon>Nocardioidaceae</taxon>
        <taxon>Aeromicrobium</taxon>
    </lineage>
</organism>
<dbReference type="STRING" id="585531.HMPREF0063_12452"/>
<evidence type="ECO:0000313" key="6">
    <source>
        <dbReference type="Proteomes" id="UP000003111"/>
    </source>
</evidence>
<evidence type="ECO:0000256" key="1">
    <source>
        <dbReference type="ARBA" id="ARBA00004370"/>
    </source>
</evidence>